<evidence type="ECO:0000256" key="4">
    <source>
        <dbReference type="ARBA" id="ARBA00022490"/>
    </source>
</evidence>
<evidence type="ECO:0000313" key="27">
    <source>
        <dbReference type="EMBL" id="CAB4024298.1"/>
    </source>
</evidence>
<evidence type="ECO:0000256" key="10">
    <source>
        <dbReference type="ARBA" id="ARBA00023004"/>
    </source>
</evidence>
<keyword evidence="4" id="KW-0963">Cytoplasm</keyword>
<reference evidence="27" key="1">
    <citation type="submission" date="2020-04" db="EMBL/GenBank/DDBJ databases">
        <authorList>
            <person name="Alioto T."/>
            <person name="Alioto T."/>
            <person name="Gomez Garrido J."/>
        </authorList>
    </citation>
    <scope>NUCLEOTIDE SEQUENCE</scope>
    <source>
        <strain evidence="27">A484AB</strain>
    </source>
</reference>
<evidence type="ECO:0000256" key="24">
    <source>
        <dbReference type="ARBA" id="ARBA00071421"/>
    </source>
</evidence>
<keyword evidence="13" id="KW-0539">Nucleus</keyword>
<evidence type="ECO:0000256" key="20">
    <source>
        <dbReference type="ARBA" id="ARBA00054625"/>
    </source>
</evidence>
<evidence type="ECO:0000256" key="13">
    <source>
        <dbReference type="ARBA" id="ARBA00023242"/>
    </source>
</evidence>
<evidence type="ECO:0000256" key="8">
    <source>
        <dbReference type="ARBA" id="ARBA00022964"/>
    </source>
</evidence>
<keyword evidence="8 27" id="KW-0223">Dioxygenase</keyword>
<dbReference type="InterPro" id="IPR032854">
    <property type="entry name" value="ALKBH3"/>
</dbReference>
<dbReference type="EMBL" id="CACRXK020012948">
    <property type="protein sequence ID" value="CAB4024298.1"/>
    <property type="molecule type" value="Genomic_DNA"/>
</dbReference>
<comment type="cofactor">
    <cofactor evidence="1">
        <name>Fe(2+)</name>
        <dbReference type="ChEBI" id="CHEBI:29033"/>
    </cofactor>
</comment>
<evidence type="ECO:0000256" key="2">
    <source>
        <dbReference type="ARBA" id="ARBA00004123"/>
    </source>
</evidence>
<comment type="subunit">
    <text evidence="21">Interacts with the ASCC complex composed of ASCC1, ASCC2 and ASCC3. Interacts directly with ASCC3, and is thereby recruited to the ASCC complex. Interacts with OTUD4; the interaction is direct. Interacts with USP7 and USP9X.</text>
</comment>
<dbReference type="GO" id="GO:0046872">
    <property type="term" value="F:metal ion binding"/>
    <property type="evidence" value="ECO:0007669"/>
    <property type="project" value="UniProtKB-KW"/>
</dbReference>
<comment type="subcellular location">
    <subcellularLocation>
        <location evidence="3">Cytoplasm</location>
    </subcellularLocation>
    <subcellularLocation>
        <location evidence="2">Nucleus</location>
    </subcellularLocation>
</comment>
<comment type="function">
    <text evidence="20">Dioxygenase that mediates demethylation of DNA and RNA containing 1-methyladenosine (m1A). Repairs alkylated DNA containing 1-methyladenosine (m1A) and 3-methylcytosine (m3C) by oxidative demethylation. Has a strong preference for single-stranded DNA. Able to process alkylated m3C within double-stranded regions via its interaction with ASCC3, which promotes DNA unwinding to generate single-stranded substrate needed for ALKBH3. Can repair exocyclic 3,N4-ethenocytosine adducs in single-stranded DNA. Also acts on RNA. Demethylates N(1)-methyladenosine (m1A) RNA, an epigenetic internal modification of messenger RNAs (mRNAs) highly enriched within 5'-untranslated regions (UTRs) and in the vicinity of start codons. Requires molecular oxygen, alpha-ketoglutarate and iron.</text>
</comment>
<evidence type="ECO:0000256" key="11">
    <source>
        <dbReference type="ARBA" id="ARBA00023097"/>
    </source>
</evidence>
<dbReference type="GO" id="GO:0005654">
    <property type="term" value="C:nucleoplasm"/>
    <property type="evidence" value="ECO:0007669"/>
    <property type="project" value="TreeGrafter"/>
</dbReference>
<keyword evidence="11" id="KW-0558">Oxidation</keyword>
<dbReference type="EC" id="1.14.11.33" evidence="23"/>
<dbReference type="OrthoDB" id="445341at2759"/>
<keyword evidence="6" id="KW-0227">DNA damage</keyword>
<evidence type="ECO:0000313" key="28">
    <source>
        <dbReference type="Proteomes" id="UP001152795"/>
    </source>
</evidence>
<evidence type="ECO:0000256" key="19">
    <source>
        <dbReference type="ARBA" id="ARBA00053025"/>
    </source>
</evidence>
<dbReference type="AlphaFoldDB" id="A0A6S7J1R1"/>
<comment type="catalytic activity">
    <reaction evidence="19">
        <text>a methylated nucleobase within DNA + 2-oxoglutarate + O2 = a nucleobase within DNA + formaldehyde + succinate + CO2</text>
        <dbReference type="Rhea" id="RHEA:30299"/>
        <dbReference type="Rhea" id="RHEA-COMP:12192"/>
        <dbReference type="Rhea" id="RHEA-COMP:12193"/>
        <dbReference type="ChEBI" id="CHEBI:15379"/>
        <dbReference type="ChEBI" id="CHEBI:16526"/>
        <dbReference type="ChEBI" id="CHEBI:16810"/>
        <dbReference type="ChEBI" id="CHEBI:16842"/>
        <dbReference type="ChEBI" id="CHEBI:30031"/>
        <dbReference type="ChEBI" id="CHEBI:32875"/>
        <dbReference type="ChEBI" id="CHEBI:64428"/>
        <dbReference type="EC" id="1.14.11.33"/>
    </reaction>
    <physiologicalReaction direction="left-to-right" evidence="19">
        <dbReference type="Rhea" id="RHEA:30300"/>
    </physiologicalReaction>
</comment>
<keyword evidence="12" id="KW-0234">DNA repair</keyword>
<proteinExistence type="predicted"/>
<evidence type="ECO:0000256" key="21">
    <source>
        <dbReference type="ARBA" id="ARBA00064884"/>
    </source>
</evidence>
<keyword evidence="9" id="KW-0560">Oxidoreductase</keyword>
<evidence type="ECO:0000256" key="1">
    <source>
        <dbReference type="ARBA" id="ARBA00001954"/>
    </source>
</evidence>
<evidence type="ECO:0000256" key="14">
    <source>
        <dbReference type="ARBA" id="ARBA00023278"/>
    </source>
</evidence>
<evidence type="ECO:0000256" key="3">
    <source>
        <dbReference type="ARBA" id="ARBA00004496"/>
    </source>
</evidence>
<keyword evidence="28" id="KW-1185">Reference proteome</keyword>
<dbReference type="Gene3D" id="2.60.120.590">
    <property type="entry name" value="Alpha-ketoglutarate-dependent dioxygenase AlkB-like"/>
    <property type="match status" value="1"/>
</dbReference>
<dbReference type="FunFam" id="2.60.120.590:FF:000003">
    <property type="entry name" value="alpha-ketoglutarate-dependent dioxygenase alkB homolog 3"/>
    <property type="match status" value="1"/>
</dbReference>
<dbReference type="Proteomes" id="UP001152795">
    <property type="component" value="Unassembled WGS sequence"/>
</dbReference>
<comment type="caution">
    <text evidence="27">The sequence shown here is derived from an EMBL/GenBank/DDBJ whole genome shotgun (WGS) entry which is preliminary data.</text>
</comment>
<dbReference type="InterPro" id="IPR027450">
    <property type="entry name" value="AlkB-like"/>
</dbReference>
<sequence length="198" mass="23315">MVNDLQCRIELDPTFVSVEETKWMFEDLKSQIPWQEKNIKVQGQYHRQPRLTAWFGDFPYQYSGLTLKPFQWSPLLNMLRERIFKKSGLTFNSMLANLYRNEKDSVDWHSDDEASLGNNPTICSLSFGEIRNFEMRKKPEEEDDYSDMETIKIPLPSGSLLLMSGASQSDWQHRVPKEYHSRGPRINLTFRNIIPFDT</sequence>
<dbReference type="PROSITE" id="PS51471">
    <property type="entry name" value="FE2OG_OXY"/>
    <property type="match status" value="1"/>
</dbReference>
<dbReference type="PANTHER" id="PTHR31212:SF4">
    <property type="entry name" value="ALPHA-KETOGLUTARATE-DEPENDENT DIOXYGENASE ALKB HOMOLOG 3"/>
    <property type="match status" value="1"/>
</dbReference>
<evidence type="ECO:0000256" key="6">
    <source>
        <dbReference type="ARBA" id="ARBA00022763"/>
    </source>
</evidence>
<dbReference type="InterPro" id="IPR005123">
    <property type="entry name" value="Oxoglu/Fe-dep_dioxygenase_dom"/>
</dbReference>
<dbReference type="GO" id="GO:0006307">
    <property type="term" value="P:DNA alkylation repair"/>
    <property type="evidence" value="ECO:0007669"/>
    <property type="project" value="InterPro"/>
</dbReference>
<dbReference type="InterPro" id="IPR037151">
    <property type="entry name" value="AlkB-like_sf"/>
</dbReference>
<dbReference type="GO" id="GO:0005739">
    <property type="term" value="C:mitochondrion"/>
    <property type="evidence" value="ECO:0007669"/>
    <property type="project" value="TreeGrafter"/>
</dbReference>
<evidence type="ECO:0000256" key="9">
    <source>
        <dbReference type="ARBA" id="ARBA00023002"/>
    </source>
</evidence>
<protein>
    <recommendedName>
        <fullName evidence="24">Alpha-ketoglutarate-dependent dioxygenase alkB homolog 3</fullName>
        <ecNumber evidence="23">1.14.11.33</ecNumber>
        <ecNumber evidence="22">1.14.11.54</ecNumber>
    </recommendedName>
    <alternativeName>
        <fullName evidence="25">Alkylated DNA repair protein alkB homolog 3</fullName>
    </alternativeName>
</protein>
<dbReference type="GO" id="GO:0035516">
    <property type="term" value="F:broad specificity oxidative DNA demethylase activity"/>
    <property type="evidence" value="ECO:0007669"/>
    <property type="project" value="UniProtKB-EC"/>
</dbReference>
<organism evidence="27 28">
    <name type="scientific">Paramuricea clavata</name>
    <name type="common">Red gorgonian</name>
    <name type="synonym">Violescent sea-whip</name>
    <dbReference type="NCBI Taxonomy" id="317549"/>
    <lineage>
        <taxon>Eukaryota</taxon>
        <taxon>Metazoa</taxon>
        <taxon>Cnidaria</taxon>
        <taxon>Anthozoa</taxon>
        <taxon>Octocorallia</taxon>
        <taxon>Malacalcyonacea</taxon>
        <taxon>Plexauridae</taxon>
        <taxon>Paramuricea</taxon>
    </lineage>
</organism>
<evidence type="ECO:0000256" key="22">
    <source>
        <dbReference type="ARBA" id="ARBA00066588"/>
    </source>
</evidence>
<evidence type="ECO:0000256" key="17">
    <source>
        <dbReference type="ARBA" id="ARBA00051165"/>
    </source>
</evidence>
<accession>A0A6S7J1R1</accession>
<evidence type="ECO:0000256" key="7">
    <source>
        <dbReference type="ARBA" id="ARBA00022843"/>
    </source>
</evidence>
<comment type="catalytic activity">
    <reaction evidence="16">
        <text>an N(1)-methyl-2'-deoxyadenosine in single-stranded DNA + 2-oxoglutarate + O2 = a 2'-deoxyadenosine in single-stranded DNA + formaldehyde + succinate + CO2 + H(+)</text>
        <dbReference type="Rhea" id="RHEA:70447"/>
        <dbReference type="Rhea" id="RHEA-COMP:17895"/>
        <dbReference type="Rhea" id="RHEA-COMP:17896"/>
        <dbReference type="ChEBI" id="CHEBI:15378"/>
        <dbReference type="ChEBI" id="CHEBI:15379"/>
        <dbReference type="ChEBI" id="CHEBI:16526"/>
        <dbReference type="ChEBI" id="CHEBI:16810"/>
        <dbReference type="ChEBI" id="CHEBI:16842"/>
        <dbReference type="ChEBI" id="CHEBI:30031"/>
        <dbReference type="ChEBI" id="CHEBI:90615"/>
        <dbReference type="ChEBI" id="CHEBI:139096"/>
    </reaction>
    <physiologicalReaction direction="left-to-right" evidence="16">
        <dbReference type="Rhea" id="RHEA:70448"/>
    </physiologicalReaction>
</comment>
<evidence type="ECO:0000256" key="16">
    <source>
        <dbReference type="ARBA" id="ARBA00051010"/>
    </source>
</evidence>
<gene>
    <name evidence="27" type="ORF">PACLA_8A022171</name>
</gene>
<evidence type="ECO:0000256" key="25">
    <source>
        <dbReference type="ARBA" id="ARBA00077988"/>
    </source>
</evidence>
<evidence type="ECO:0000256" key="5">
    <source>
        <dbReference type="ARBA" id="ARBA00022723"/>
    </source>
</evidence>
<name>A0A6S7J1R1_PARCT</name>
<evidence type="ECO:0000256" key="18">
    <source>
        <dbReference type="ARBA" id="ARBA00052597"/>
    </source>
</evidence>
<comment type="catalytic activity">
    <reaction evidence="17">
        <text>an N(3)-methyl-2'-deoxycytidine in single-stranded DNA + 2-oxoglutarate + O2 = a 2'-deoxycytidine in single-stranded DNA + formaldehyde + succinate + CO2 + H(+)</text>
        <dbReference type="Rhea" id="RHEA:70435"/>
        <dbReference type="Rhea" id="RHEA-COMP:12846"/>
        <dbReference type="Rhea" id="RHEA-COMP:17894"/>
        <dbReference type="ChEBI" id="CHEBI:15378"/>
        <dbReference type="ChEBI" id="CHEBI:15379"/>
        <dbReference type="ChEBI" id="CHEBI:16526"/>
        <dbReference type="ChEBI" id="CHEBI:16810"/>
        <dbReference type="ChEBI" id="CHEBI:16842"/>
        <dbReference type="ChEBI" id="CHEBI:30031"/>
        <dbReference type="ChEBI" id="CHEBI:85452"/>
        <dbReference type="ChEBI" id="CHEBI:139075"/>
    </reaction>
    <physiologicalReaction direction="left-to-right" evidence="17">
        <dbReference type="Rhea" id="RHEA:70436"/>
    </physiologicalReaction>
</comment>
<dbReference type="Pfam" id="PF13532">
    <property type="entry name" value="2OG-FeII_Oxy_2"/>
    <property type="match status" value="1"/>
</dbReference>
<feature type="domain" description="Fe2OG dioxygenase" evidence="26">
    <location>
        <begin position="90"/>
        <end position="194"/>
    </location>
</feature>
<evidence type="ECO:0000256" key="15">
    <source>
        <dbReference type="ARBA" id="ARBA00050870"/>
    </source>
</evidence>
<evidence type="ECO:0000256" key="23">
    <source>
        <dbReference type="ARBA" id="ARBA00066725"/>
    </source>
</evidence>
<keyword evidence="5" id="KW-0479">Metal-binding</keyword>
<comment type="catalytic activity">
    <reaction evidence="15">
        <text>an N(1)-methyladenosine in mRNA + 2-oxoglutarate + O2 = an adenosine in mRNA + formaldehyde + succinate + CO2</text>
        <dbReference type="Rhea" id="RHEA:49516"/>
        <dbReference type="Rhea" id="RHEA-COMP:12414"/>
        <dbReference type="Rhea" id="RHEA-COMP:12415"/>
        <dbReference type="ChEBI" id="CHEBI:15379"/>
        <dbReference type="ChEBI" id="CHEBI:16526"/>
        <dbReference type="ChEBI" id="CHEBI:16810"/>
        <dbReference type="ChEBI" id="CHEBI:16842"/>
        <dbReference type="ChEBI" id="CHEBI:30031"/>
        <dbReference type="ChEBI" id="CHEBI:74411"/>
        <dbReference type="ChEBI" id="CHEBI:74491"/>
        <dbReference type="EC" id="1.14.11.54"/>
    </reaction>
</comment>
<keyword evidence="14" id="KW-0379">Hydroxylation</keyword>
<dbReference type="EC" id="1.14.11.54" evidence="22"/>
<evidence type="ECO:0000259" key="26">
    <source>
        <dbReference type="PROSITE" id="PS51471"/>
    </source>
</evidence>
<keyword evidence="10" id="KW-0408">Iron</keyword>
<dbReference type="SUPFAM" id="SSF51197">
    <property type="entry name" value="Clavaminate synthase-like"/>
    <property type="match status" value="1"/>
</dbReference>
<dbReference type="PANTHER" id="PTHR31212">
    <property type="entry name" value="ALPHA-KETOGLUTARATE-DEPENDENT DIOXYGENASE ALKB HOMOLOG 3"/>
    <property type="match status" value="1"/>
</dbReference>
<comment type="catalytic activity">
    <reaction evidence="18">
        <text>a 3,N(4)-etheno-2'-deoxycytidine in single-stranded DNA + 2-oxoglutarate + O2 + H2O = a 2'-deoxycytidine in single-stranded DNA + glyoxal + succinate + CO2</text>
        <dbReference type="Rhea" id="RHEA:70471"/>
        <dbReference type="Rhea" id="RHEA-COMP:12846"/>
        <dbReference type="Rhea" id="RHEA-COMP:17906"/>
        <dbReference type="ChEBI" id="CHEBI:15377"/>
        <dbReference type="ChEBI" id="CHEBI:15379"/>
        <dbReference type="ChEBI" id="CHEBI:16526"/>
        <dbReference type="ChEBI" id="CHEBI:16810"/>
        <dbReference type="ChEBI" id="CHEBI:30031"/>
        <dbReference type="ChEBI" id="CHEBI:34779"/>
        <dbReference type="ChEBI" id="CHEBI:85452"/>
        <dbReference type="ChEBI" id="CHEBI:189585"/>
    </reaction>
    <physiologicalReaction direction="left-to-right" evidence="18">
        <dbReference type="Rhea" id="RHEA:70472"/>
    </physiologicalReaction>
</comment>
<keyword evidence="7" id="KW-0832">Ubl conjugation</keyword>
<dbReference type="GO" id="GO:1990930">
    <property type="term" value="F:mRNA N1-methyladenosine dioxygenase activity"/>
    <property type="evidence" value="ECO:0007669"/>
    <property type="project" value="UniProtKB-EC"/>
</dbReference>
<evidence type="ECO:0000256" key="12">
    <source>
        <dbReference type="ARBA" id="ARBA00023204"/>
    </source>
</evidence>